<evidence type="ECO:0000313" key="3">
    <source>
        <dbReference type="EMBL" id="OEH75264.1"/>
    </source>
</evidence>
<dbReference type="GO" id="GO:0006281">
    <property type="term" value="P:DNA repair"/>
    <property type="evidence" value="ECO:0007669"/>
    <property type="project" value="TreeGrafter"/>
</dbReference>
<feature type="compositionally biased region" description="Basic residues" evidence="1">
    <location>
        <begin position="651"/>
        <end position="660"/>
    </location>
</feature>
<dbReference type="Pfam" id="PF12341">
    <property type="entry name" value="Mcl1_mid"/>
    <property type="match status" value="1"/>
</dbReference>
<dbReference type="GO" id="GO:0006261">
    <property type="term" value="P:DNA-templated DNA replication"/>
    <property type="evidence" value="ECO:0007669"/>
    <property type="project" value="TreeGrafter"/>
</dbReference>
<dbReference type="PANTHER" id="PTHR19932:SF10">
    <property type="entry name" value="WD REPEAT AND HMG-BOX DNA-BINDING PROTEIN 1"/>
    <property type="match status" value="1"/>
</dbReference>
<evidence type="ECO:0000259" key="2">
    <source>
        <dbReference type="Pfam" id="PF12341"/>
    </source>
</evidence>
<reference evidence="3 4" key="1">
    <citation type="journal article" date="2016" name="BMC Genomics">
        <title>Comparative genomics reveals Cyclospora cayetanensis possesses coccidia-like metabolism and invasion components but unique surface antigens.</title>
        <authorList>
            <person name="Liu S."/>
            <person name="Wang L."/>
            <person name="Zheng H."/>
            <person name="Xu Z."/>
            <person name="Roellig D.M."/>
            <person name="Li N."/>
            <person name="Frace M.A."/>
            <person name="Tang K."/>
            <person name="Arrowood M.J."/>
            <person name="Moss D.M."/>
            <person name="Zhang L."/>
            <person name="Feng Y."/>
            <person name="Xiao L."/>
        </authorList>
    </citation>
    <scope>NUCLEOTIDE SEQUENCE [LARGE SCALE GENOMIC DNA]</scope>
    <source>
        <strain evidence="3 4">CHN_HEN01</strain>
    </source>
</reference>
<organism evidence="3 4">
    <name type="scientific">Cyclospora cayetanensis</name>
    <dbReference type="NCBI Taxonomy" id="88456"/>
    <lineage>
        <taxon>Eukaryota</taxon>
        <taxon>Sar</taxon>
        <taxon>Alveolata</taxon>
        <taxon>Apicomplexa</taxon>
        <taxon>Conoidasida</taxon>
        <taxon>Coccidia</taxon>
        <taxon>Eucoccidiorida</taxon>
        <taxon>Eimeriorina</taxon>
        <taxon>Eimeriidae</taxon>
        <taxon>Cyclospora</taxon>
    </lineage>
</organism>
<dbReference type="SUPFAM" id="SSF63829">
    <property type="entry name" value="Calcium-dependent phosphotriesterase"/>
    <property type="match status" value="1"/>
</dbReference>
<dbReference type="VEuPathDB" id="ToxoDB:cyc_02719"/>
<feature type="compositionally biased region" description="Low complexity" evidence="1">
    <location>
        <begin position="440"/>
        <end position="452"/>
    </location>
</feature>
<protein>
    <recommendedName>
        <fullName evidence="2">WDHD1/CFT4 second beta-propeller domain-containing protein</fullName>
    </recommendedName>
</protein>
<feature type="compositionally biased region" description="Basic and acidic residues" evidence="1">
    <location>
        <begin position="575"/>
        <end position="602"/>
    </location>
</feature>
<feature type="compositionally biased region" description="Basic and acidic residues" evidence="1">
    <location>
        <begin position="550"/>
        <end position="564"/>
    </location>
</feature>
<feature type="domain" description="WDHD1/CFT4 second beta-propeller" evidence="2">
    <location>
        <begin position="735"/>
        <end position="967"/>
    </location>
</feature>
<accession>A0A1D3CVN9</accession>
<dbReference type="Proteomes" id="UP000095192">
    <property type="component" value="Unassembled WGS sequence"/>
</dbReference>
<sequence>MTAERDTFALQWEAPKGGEMGCIPKGLCPVMRFPASKTPPEPAATAEGAAARADAFNAHFFTFDRSSTIGVQRLLPLPPSEAAGAAAAVKTESSTLTIAAAAAADGGVTALAAAEAQEASAPLQLFAGLTNGQLWHLEVKTQLQHPLRLVASSKQLLCCRMAEPVDVVCCYVPSETAQEESAKVSERLQNGKWRLMVIVLYSDGVSVTAWPEDTHEQTKELPPVEAGSRLAVSPLGHRVAISTTKRRLVLLERCGKTFSVLKDFTPLKLCAPEEAAAQPCWLGEQALLLPGGSQLRQCSVKSGWEVMELPPCVAAGFGLLQPLACLTEEEALRSVVGGTDVRPLLCSVSREGRIDVWCLQRAEPLVTVQGAEGGRLTALCSLLSASEAAASGLHGVIVLLREDGCLGYVSLRREALRQAVQKAVEMSAGVGRSSEAAGSRAQSDGKAASAAARRPEAERGATQKAERQKKGKRRAPEVSRGDEGEEMIRMGNSRDSGEGKETGTLCKALAVQPPLEEVGRRKSLRACGFEGEGGLSLTGVTQRLIGARQEGGDGESRGESRGMEKAGGWRKQRRRQGDEESRKRGMEKADEKAGGWRKRDAGEGVAATSVEAFLSREAAENSSAESEEDAEGEDLFDEMEAEETSPVKERKAGRRYRQKSLRANDSASSSDESEVPGRRSMELPFAEEDADAAFAPSVRDVQAQLREMQALLSALTKKQQEVRQPFLHPGGGPQPADAGKPWCLYWTQHGHITKTLTADNSILDIFNFAQGAAAEGTAHRKLADLQNAFTAALCRAGVLLAASGASHSVMEFRSFLDAGSWVKHFPEGEKILGVAAGDAFVAAITDAKSLRIFTLGGTLLYTADVFGRPVSLCASQQLLVVLTQTGCSEGALQLHCSLIHVHPIPVWPEAHFKLPISVFKRRLAAPPAAAASMPEVDILHEGFFDVEAPLDWIGVSPGGMPAVKDTSEHEQSACSFDCISSGMKPSKADQRRNLSSAKYDVGPSAGVVRGLLPVACCPSSGSGTGYAFKWVKVCSLEDACISAALHPVVIDETKVCRKPRSDCGVHAN</sequence>
<feature type="compositionally biased region" description="Acidic residues" evidence="1">
    <location>
        <begin position="625"/>
        <end position="643"/>
    </location>
</feature>
<feature type="compositionally biased region" description="Basic and acidic residues" evidence="1">
    <location>
        <begin position="453"/>
        <end position="488"/>
    </location>
</feature>
<keyword evidence="4" id="KW-1185">Reference proteome</keyword>
<dbReference type="InParanoid" id="A0A1D3CVN9"/>
<feature type="region of interest" description="Disordered" evidence="1">
    <location>
        <begin position="427"/>
        <end position="501"/>
    </location>
</feature>
<dbReference type="PANTHER" id="PTHR19932">
    <property type="entry name" value="WD REPEAT AND HMG-BOX DNA BINDING PROTEIN"/>
    <property type="match status" value="1"/>
</dbReference>
<proteinExistence type="predicted"/>
<evidence type="ECO:0000256" key="1">
    <source>
        <dbReference type="SAM" id="MobiDB-lite"/>
    </source>
</evidence>
<feature type="region of interest" description="Disordered" evidence="1">
    <location>
        <begin position="548"/>
        <end position="679"/>
    </location>
</feature>
<dbReference type="GO" id="GO:0043596">
    <property type="term" value="C:nuclear replication fork"/>
    <property type="evidence" value="ECO:0007669"/>
    <property type="project" value="TreeGrafter"/>
</dbReference>
<evidence type="ECO:0000313" key="4">
    <source>
        <dbReference type="Proteomes" id="UP000095192"/>
    </source>
</evidence>
<comment type="caution">
    <text evidence="3">The sequence shown here is derived from an EMBL/GenBank/DDBJ whole genome shotgun (WGS) entry which is preliminary data.</text>
</comment>
<gene>
    <name evidence="3" type="ORF">cyc_02719</name>
</gene>
<dbReference type="GO" id="GO:0003682">
    <property type="term" value="F:chromatin binding"/>
    <property type="evidence" value="ECO:0007669"/>
    <property type="project" value="TreeGrafter"/>
</dbReference>
<name>A0A1D3CVN9_9EIME</name>
<dbReference type="InterPro" id="IPR022100">
    <property type="entry name" value="WDHD1/CFT4_beta-prop_2nd"/>
</dbReference>
<dbReference type="AlphaFoldDB" id="A0A1D3CVN9"/>
<dbReference type="EMBL" id="JROU02001780">
    <property type="protein sequence ID" value="OEH75264.1"/>
    <property type="molecule type" value="Genomic_DNA"/>
</dbReference>
<dbReference type="GO" id="GO:0000278">
    <property type="term" value="P:mitotic cell cycle"/>
    <property type="evidence" value="ECO:0007669"/>
    <property type="project" value="TreeGrafter"/>
</dbReference>